<keyword evidence="3" id="KW-1185">Reference proteome</keyword>
<evidence type="ECO:0008006" key="4">
    <source>
        <dbReference type="Google" id="ProtNLM"/>
    </source>
</evidence>
<gene>
    <name evidence="2" type="ORF">BVC71_09105</name>
</gene>
<keyword evidence="1" id="KW-1133">Transmembrane helix</keyword>
<comment type="caution">
    <text evidence="2">The sequence shown here is derived from an EMBL/GenBank/DDBJ whole genome shotgun (WGS) entry which is preliminary data.</text>
</comment>
<keyword evidence="1" id="KW-0472">Membrane</keyword>
<feature type="transmembrane region" description="Helical" evidence="1">
    <location>
        <begin position="218"/>
        <end position="246"/>
    </location>
</feature>
<name>A0A251WWK5_9RHOB</name>
<feature type="transmembrane region" description="Helical" evidence="1">
    <location>
        <begin position="345"/>
        <end position="365"/>
    </location>
</feature>
<dbReference type="Proteomes" id="UP000194664">
    <property type="component" value="Unassembled WGS sequence"/>
</dbReference>
<keyword evidence="1" id="KW-0812">Transmembrane</keyword>
<dbReference type="EMBL" id="MSPP01000003">
    <property type="protein sequence ID" value="OUD08870.1"/>
    <property type="molecule type" value="Genomic_DNA"/>
</dbReference>
<feature type="transmembrane region" description="Helical" evidence="1">
    <location>
        <begin position="120"/>
        <end position="139"/>
    </location>
</feature>
<feature type="transmembrane region" description="Helical" evidence="1">
    <location>
        <begin position="93"/>
        <end position="114"/>
    </location>
</feature>
<feature type="transmembrane region" description="Helical" evidence="1">
    <location>
        <begin position="294"/>
        <end position="311"/>
    </location>
</feature>
<feature type="transmembrane region" description="Helical" evidence="1">
    <location>
        <begin position="68"/>
        <end position="86"/>
    </location>
</feature>
<organism evidence="2 3">
    <name type="scientific">Marivivens niveibacter</name>
    <dbReference type="NCBI Taxonomy" id="1930667"/>
    <lineage>
        <taxon>Bacteria</taxon>
        <taxon>Pseudomonadati</taxon>
        <taxon>Pseudomonadota</taxon>
        <taxon>Alphaproteobacteria</taxon>
        <taxon>Rhodobacterales</taxon>
        <taxon>Paracoccaceae</taxon>
        <taxon>Marivivens group</taxon>
        <taxon>Marivivens</taxon>
    </lineage>
</organism>
<dbReference type="AlphaFoldDB" id="A0A251WWK5"/>
<feature type="transmembrane region" description="Helical" evidence="1">
    <location>
        <begin position="266"/>
        <end position="287"/>
    </location>
</feature>
<evidence type="ECO:0000313" key="2">
    <source>
        <dbReference type="EMBL" id="OUD08870.1"/>
    </source>
</evidence>
<feature type="transmembrane region" description="Helical" evidence="1">
    <location>
        <begin position="16"/>
        <end position="35"/>
    </location>
</feature>
<protein>
    <recommendedName>
        <fullName evidence="4">DUF2029 domain-containing protein</fullName>
    </recommendedName>
</protein>
<evidence type="ECO:0000313" key="3">
    <source>
        <dbReference type="Proteomes" id="UP000194664"/>
    </source>
</evidence>
<evidence type="ECO:0000256" key="1">
    <source>
        <dbReference type="SAM" id="Phobius"/>
    </source>
</evidence>
<accession>A0A251WWK5</accession>
<proteinExistence type="predicted"/>
<reference evidence="2 3" key="1">
    <citation type="submission" date="2016-12" db="EMBL/GenBank/DDBJ databases">
        <title>The draft genome sequence of HSLHS2.</title>
        <authorList>
            <person name="Hu D."/>
            <person name="Wang L."/>
            <person name="Shao Z."/>
        </authorList>
    </citation>
    <scope>NUCLEOTIDE SEQUENCE [LARGE SCALE GENOMIC DNA]</scope>
    <source>
        <strain evidence="2">MCCC 1A06712</strain>
    </source>
</reference>
<feature type="transmembrane region" description="Helical" evidence="1">
    <location>
        <begin position="151"/>
        <end position="172"/>
    </location>
</feature>
<sequence length="546" mass="58602">MDKPLKEAGMSKTNRGAVLLVLVAVLIAMGGISLLKGGFFIGKHEGDTIHLVDIVMRMSMGQKPHSDFMTPIGFLAFAPMSMFVAWGSGIGHAIIQSQIFVAIALLPAIWWVSVSRLPKRLAMGFGVVVLVMILALVHGEANSAVSISMHYNRWAWALAYLAIMGSILPPIYGQSRIADGAIIGGAMAALVLIKVTYFVAFALPVVLALIVTRQIMTFVYAIIAGLIVAGAVTALYGVDFWFAYLADLQAVASSETRAAPGLPLDQILIAPAYMGITAIGVAGVILLRQAGAMAGGLVLLTLLPGFVYVTYQNYGNDPQWLLLFAILVLALRPETDRRAPSGLELRGALGILAVIALTFGAPSLLNMAYSPFRHNAVDTTDYIPMFFETEGALSDLYAFAPRIVQVTEKRGLDGVGEYFHEWNELADRGEPTEFMGMTFDDCTLDGGMAAYSESIGAELTAVNGQPVFVADIFNALWLYQDFAPVTGAAPWNYGDLSGFENASHLLVPTCPMSAQVHGAILDAITDAEASLTEIDRTEMYILYEIG</sequence>
<feature type="transmembrane region" description="Helical" evidence="1">
    <location>
        <begin position="184"/>
        <end position="211"/>
    </location>
</feature>